<name>A0A448XC51_9PLAT</name>
<keyword evidence="3" id="KW-1185">Reference proteome</keyword>
<organism evidence="2 3">
    <name type="scientific">Protopolystoma xenopodis</name>
    <dbReference type="NCBI Taxonomy" id="117903"/>
    <lineage>
        <taxon>Eukaryota</taxon>
        <taxon>Metazoa</taxon>
        <taxon>Spiralia</taxon>
        <taxon>Lophotrochozoa</taxon>
        <taxon>Platyhelminthes</taxon>
        <taxon>Monogenea</taxon>
        <taxon>Polyopisthocotylea</taxon>
        <taxon>Polystomatidea</taxon>
        <taxon>Polystomatidae</taxon>
        <taxon>Protopolystoma</taxon>
    </lineage>
</organism>
<proteinExistence type="predicted"/>
<dbReference type="Proteomes" id="UP000784294">
    <property type="component" value="Unassembled WGS sequence"/>
</dbReference>
<dbReference type="AlphaFoldDB" id="A0A448XC51"/>
<accession>A0A448XC51</accession>
<feature type="non-terminal residue" evidence="2">
    <location>
        <position position="1"/>
    </location>
</feature>
<evidence type="ECO:0000313" key="3">
    <source>
        <dbReference type="Proteomes" id="UP000784294"/>
    </source>
</evidence>
<sequence>NFLSEIDVRSYSSSPGPSAEAGQLQPVPSVSSGSRLMLRPHVETISWLGLPPPRTAVTPMHIPGHHTFDSAKPLAGAPIGCLAGLHRLCELIVRVYVDNPPTPRPNTIDRLLSSELNDAFMRNLSEAGASSASHLSDLGTIDATGVGASCAMNVLNPEITEMSQQQQQHTLRSRLQEAMCHLCTGWWNASAAFIACVSSLAARIANYLSQNMSYLPALRIDTIYCSVNNLENNVSRRETGLCKIPF</sequence>
<evidence type="ECO:0000256" key="1">
    <source>
        <dbReference type="SAM" id="MobiDB-lite"/>
    </source>
</evidence>
<evidence type="ECO:0000313" key="2">
    <source>
        <dbReference type="EMBL" id="VEL33316.1"/>
    </source>
</evidence>
<reference evidence="2" key="1">
    <citation type="submission" date="2018-11" db="EMBL/GenBank/DDBJ databases">
        <authorList>
            <consortium name="Pathogen Informatics"/>
        </authorList>
    </citation>
    <scope>NUCLEOTIDE SEQUENCE</scope>
</reference>
<dbReference type="EMBL" id="CAAALY010245567">
    <property type="protein sequence ID" value="VEL33316.1"/>
    <property type="molecule type" value="Genomic_DNA"/>
</dbReference>
<feature type="region of interest" description="Disordered" evidence="1">
    <location>
        <begin position="1"/>
        <end position="33"/>
    </location>
</feature>
<gene>
    <name evidence="2" type="ORF">PXEA_LOCUS26756</name>
</gene>
<protein>
    <submittedName>
        <fullName evidence="2">Uncharacterized protein</fullName>
    </submittedName>
</protein>
<comment type="caution">
    <text evidence="2">The sequence shown here is derived from an EMBL/GenBank/DDBJ whole genome shotgun (WGS) entry which is preliminary data.</text>
</comment>